<dbReference type="Proteomes" id="UP001204151">
    <property type="component" value="Unassembled WGS sequence"/>
</dbReference>
<dbReference type="RefSeq" id="WP_258816694.1">
    <property type="nucleotide sequence ID" value="NZ_JANUGW010000006.1"/>
</dbReference>
<gene>
    <name evidence="1" type="ORF">NX784_11030</name>
</gene>
<organism evidence="1 2">
    <name type="scientific">Massilia pinisoli</name>
    <dbReference type="NCBI Taxonomy" id="1772194"/>
    <lineage>
        <taxon>Bacteria</taxon>
        <taxon>Pseudomonadati</taxon>
        <taxon>Pseudomonadota</taxon>
        <taxon>Betaproteobacteria</taxon>
        <taxon>Burkholderiales</taxon>
        <taxon>Oxalobacteraceae</taxon>
        <taxon>Telluria group</taxon>
        <taxon>Massilia</taxon>
    </lineage>
</organism>
<name>A0ABT1ZQF6_9BURK</name>
<reference evidence="1 2" key="1">
    <citation type="submission" date="2022-08" db="EMBL/GenBank/DDBJ databases">
        <title>Reclassification of Massilia species as members of the genera Telluria, Duganella, Pseudoduganella, Mokoshia gen. nov. and Zemynaea gen. nov. using orthogonal and non-orthogonal genome-based approaches.</title>
        <authorList>
            <person name="Bowman J.P."/>
        </authorList>
    </citation>
    <scope>NUCLEOTIDE SEQUENCE [LARGE SCALE GENOMIC DNA]</scope>
    <source>
        <strain evidence="1 2">JCM 31316</strain>
    </source>
</reference>
<keyword evidence="2" id="KW-1185">Reference proteome</keyword>
<comment type="caution">
    <text evidence="1">The sequence shown here is derived from an EMBL/GenBank/DDBJ whole genome shotgun (WGS) entry which is preliminary data.</text>
</comment>
<accession>A0ABT1ZQF6</accession>
<evidence type="ECO:0000313" key="1">
    <source>
        <dbReference type="EMBL" id="MCS0582125.1"/>
    </source>
</evidence>
<evidence type="ECO:0008006" key="3">
    <source>
        <dbReference type="Google" id="ProtNLM"/>
    </source>
</evidence>
<protein>
    <recommendedName>
        <fullName evidence="3">HEPN domain-containing protein</fullName>
    </recommendedName>
</protein>
<dbReference type="EMBL" id="JANUGW010000006">
    <property type="protein sequence ID" value="MCS0582125.1"/>
    <property type="molecule type" value="Genomic_DNA"/>
</dbReference>
<sequence length="160" mass="17952">MRKEPSGHIYRHAMQFYKMAAPAFEDNAVLEECSMAVVCNLALCCELLLKCADAGVDVPSYKKDVLLSNAEVYSNLKGGGHDLKKMFERMDQDIAKRLSSLYCEVTGKDLAADLDKCKDYFVHARYAYELQSTHPYSISDIKNLVDGLNQALWKGWGPST</sequence>
<evidence type="ECO:0000313" key="2">
    <source>
        <dbReference type="Proteomes" id="UP001204151"/>
    </source>
</evidence>
<proteinExistence type="predicted"/>